<dbReference type="Gene3D" id="1.25.40.10">
    <property type="entry name" value="Tetratricopeptide repeat domain"/>
    <property type="match status" value="2"/>
</dbReference>
<evidence type="ECO:0000256" key="1">
    <source>
        <dbReference type="PROSITE-ProRule" id="PRU00339"/>
    </source>
</evidence>
<dbReference type="InParanoid" id="A0A1Z5JDK7"/>
<organism evidence="3 4">
    <name type="scientific">Fistulifera solaris</name>
    <name type="common">Oleaginous diatom</name>
    <dbReference type="NCBI Taxonomy" id="1519565"/>
    <lineage>
        <taxon>Eukaryota</taxon>
        <taxon>Sar</taxon>
        <taxon>Stramenopiles</taxon>
        <taxon>Ochrophyta</taxon>
        <taxon>Bacillariophyta</taxon>
        <taxon>Bacillariophyceae</taxon>
        <taxon>Bacillariophycidae</taxon>
        <taxon>Naviculales</taxon>
        <taxon>Naviculaceae</taxon>
        <taxon>Fistulifera</taxon>
    </lineage>
</organism>
<dbReference type="PANTHER" id="PTHR46082">
    <property type="entry name" value="ATP/GTP-BINDING PROTEIN-RELATED"/>
    <property type="match status" value="1"/>
</dbReference>
<evidence type="ECO:0000259" key="2">
    <source>
        <dbReference type="Pfam" id="PF00931"/>
    </source>
</evidence>
<name>A0A1Z5JDK7_FISSO</name>
<proteinExistence type="predicted"/>
<dbReference type="InterPro" id="IPR027417">
    <property type="entry name" value="P-loop_NTPase"/>
</dbReference>
<dbReference type="SMART" id="SM00028">
    <property type="entry name" value="TPR"/>
    <property type="match status" value="4"/>
</dbReference>
<dbReference type="EMBL" id="BDSP01000045">
    <property type="protein sequence ID" value="GAX11841.1"/>
    <property type="molecule type" value="Genomic_DNA"/>
</dbReference>
<comment type="caution">
    <text evidence="3">The sequence shown here is derived from an EMBL/GenBank/DDBJ whole genome shotgun (WGS) entry which is preliminary data.</text>
</comment>
<dbReference type="Proteomes" id="UP000198406">
    <property type="component" value="Unassembled WGS sequence"/>
</dbReference>
<keyword evidence="4" id="KW-1185">Reference proteome</keyword>
<dbReference type="InterPro" id="IPR011990">
    <property type="entry name" value="TPR-like_helical_dom_sf"/>
</dbReference>
<protein>
    <recommendedName>
        <fullName evidence="2">NB-ARC domain-containing protein</fullName>
    </recommendedName>
</protein>
<dbReference type="SUPFAM" id="SSF48452">
    <property type="entry name" value="TPR-like"/>
    <property type="match status" value="2"/>
</dbReference>
<accession>A0A1Z5JDK7</accession>
<dbReference type="AlphaFoldDB" id="A0A1Z5JDK7"/>
<feature type="repeat" description="TPR" evidence="1">
    <location>
        <begin position="744"/>
        <end position="777"/>
    </location>
</feature>
<dbReference type="Gene3D" id="3.10.490.10">
    <property type="entry name" value="Gamma-glutamyl cyclotransferase-like"/>
    <property type="match status" value="1"/>
</dbReference>
<dbReference type="InterPro" id="IPR019734">
    <property type="entry name" value="TPR_rpt"/>
</dbReference>
<gene>
    <name evidence="3" type="ORF">FisN_20Lh102</name>
</gene>
<dbReference type="InterPro" id="IPR013024">
    <property type="entry name" value="GGCT-like"/>
</dbReference>
<dbReference type="GO" id="GO:0043531">
    <property type="term" value="F:ADP binding"/>
    <property type="evidence" value="ECO:0007669"/>
    <property type="project" value="InterPro"/>
</dbReference>
<dbReference type="Pfam" id="PF13374">
    <property type="entry name" value="TPR_10"/>
    <property type="match status" value="1"/>
</dbReference>
<reference evidence="3 4" key="1">
    <citation type="journal article" date="2015" name="Plant Cell">
        <title>Oil accumulation by the oleaginous diatom Fistulifera solaris as revealed by the genome and transcriptome.</title>
        <authorList>
            <person name="Tanaka T."/>
            <person name="Maeda Y."/>
            <person name="Veluchamy A."/>
            <person name="Tanaka M."/>
            <person name="Abida H."/>
            <person name="Marechal E."/>
            <person name="Bowler C."/>
            <person name="Muto M."/>
            <person name="Sunaga Y."/>
            <person name="Tanaka M."/>
            <person name="Yoshino T."/>
            <person name="Taniguchi T."/>
            <person name="Fukuda Y."/>
            <person name="Nemoto M."/>
            <person name="Matsumoto M."/>
            <person name="Wong P.S."/>
            <person name="Aburatani S."/>
            <person name="Fujibuchi W."/>
        </authorList>
    </citation>
    <scope>NUCLEOTIDE SEQUENCE [LARGE SCALE GENOMIC DNA]</scope>
    <source>
        <strain evidence="3 4">JPCC DA0580</strain>
    </source>
</reference>
<dbReference type="InterPro" id="IPR002182">
    <property type="entry name" value="NB-ARC"/>
</dbReference>
<dbReference type="PANTHER" id="PTHR46082:SF6">
    <property type="entry name" value="AAA+ ATPASE DOMAIN-CONTAINING PROTEIN-RELATED"/>
    <property type="match status" value="1"/>
</dbReference>
<dbReference type="PROSITE" id="PS50005">
    <property type="entry name" value="TPR"/>
    <property type="match status" value="1"/>
</dbReference>
<evidence type="ECO:0000313" key="3">
    <source>
        <dbReference type="EMBL" id="GAX11841.1"/>
    </source>
</evidence>
<feature type="domain" description="NB-ARC" evidence="2">
    <location>
        <begin position="262"/>
        <end position="407"/>
    </location>
</feature>
<dbReference type="Gene3D" id="3.40.50.300">
    <property type="entry name" value="P-loop containing nucleotide triphosphate hydrolases"/>
    <property type="match status" value="1"/>
</dbReference>
<evidence type="ECO:0000313" key="4">
    <source>
        <dbReference type="Proteomes" id="UP000198406"/>
    </source>
</evidence>
<dbReference type="Pfam" id="PF00931">
    <property type="entry name" value="NB-ARC"/>
    <property type="match status" value="1"/>
</dbReference>
<dbReference type="OrthoDB" id="6161812at2759"/>
<sequence>MSEDVNEYDGIFGFGSIINSSTHAAWLESENASSFAGRMARVRGQYQRAWNFRSATGFTALGIIKSDEAVHVMNGVLFKIPASVIADFDRREVGYDRIEIPQDCIELLAPEYHEKPQLADEFGDMPEKVWIYIPQEGHDADENHPLLQSYVDTVMQGCLEWGGQPMAREFVATTVQWSPYFLNDTPSSRRPWLFRKEYDTIDKILRETPSTHFTERKHPEEFASAFLSNMRGIWSVPRRNTTFTGRDNVLLQMHQTLTTQSKLEVVGMGGVGKTQLCTEYCYRYYPSYYGLAIWLNAESAETLAANYRQLMADTTDVDVKDKDADEVVTEVKARLYRLKVPWLLVFDNLEDHSLLEKFVPRGGASGHVLVTSRWVESVSYVTTLSLDCFDSAESVEFLCRSAGERNVQGKDNLKAARALADRLGHLPLALGMAAAYMQRCDVTCSEYLNRYHQSGTLLAHRASKLVDYPLGVASSLSLSLNVIQRENNEAFELLHLLGWLGPDQITKALLRSLLTAKSERKSTDEEMALVASARKQRLHNACICFSLTTMLVVTTARLSKQRLRNAGLVSAICVVSTVFHLSKSSREVPVRTRKPSISSFVYEETDEIWNILKSFSIITVKHGKGSMHRLLAQALRHAQSEDLACRNLEICLRAVLMGWTFRPEKTETWQASLAILEHAKSVTMHSFEHKTSMLVEIARLSKEIGILATMVLNRFVEAESALEHSLKVICQAERTTHTHRIVQAESLYELGRVLRYQGNFEKSEEKLRESLMIRKNLSRHDPTIHQAIAETLHEIGMNEVKRHNLDSAASFFQQALEIKQLMDAEYSSIHRDQLDASYAKTLHQLAAVYVARKPPSLAKAESLLQEALSHSTQIGQRAATLKELARVTMRQGLLDRAELYLAQALELYEELYGENASHINVAAVKFQQGALESQRARLEEAWVCFSDCLRIRRQVYAYARNQSDNSDENPAHLDVSSVLHELGHVAYNQHNVKSALEMLKAERSVLERLFETTPTERITQARLTNLTWMKKCYQTIGDEEAMLQIATERKGLKLRKKVTENDSKHHISDNNLENRTPIQVESLRCRLVVRQFALASDTERAAFNGDVQTVLAELDIAISNSESNSMRSGAIIFYNTVTKALASKQVVPKDVLLRACDDLRDVLRDQGIQVNDMMQKAL</sequence>
<dbReference type="SUPFAM" id="SSF52540">
    <property type="entry name" value="P-loop containing nucleoside triphosphate hydrolases"/>
    <property type="match status" value="1"/>
</dbReference>
<dbReference type="InterPro" id="IPR053137">
    <property type="entry name" value="NLR-like"/>
</dbReference>
<keyword evidence="1" id="KW-0802">TPR repeat</keyword>
<dbReference type="CDD" id="cd06661">
    <property type="entry name" value="GGCT_like"/>
    <property type="match status" value="1"/>
</dbReference>